<dbReference type="SUPFAM" id="SSF55729">
    <property type="entry name" value="Acyl-CoA N-acyltransferases (Nat)"/>
    <property type="match status" value="1"/>
</dbReference>
<keyword evidence="1 3" id="KW-0808">Transferase</keyword>
<evidence type="ECO:0000313" key="3">
    <source>
        <dbReference type="EMBL" id="SNQ60315.1"/>
    </source>
</evidence>
<dbReference type="OrthoDB" id="194677at2157"/>
<evidence type="ECO:0000256" key="1">
    <source>
        <dbReference type="ARBA" id="ARBA00022679"/>
    </source>
</evidence>
<organism evidence="3 4">
    <name type="scientific">Candidatus Methanoperedens nitratireducens</name>
    <dbReference type="NCBI Taxonomy" id="1392998"/>
    <lineage>
        <taxon>Archaea</taxon>
        <taxon>Methanobacteriati</taxon>
        <taxon>Methanobacteriota</taxon>
        <taxon>Stenosarchaea group</taxon>
        <taxon>Methanomicrobia</taxon>
        <taxon>Methanosarcinales</taxon>
        <taxon>ANME-2 cluster</taxon>
        <taxon>Candidatus Methanoperedentaceae</taxon>
        <taxon>Candidatus Methanoperedens</taxon>
    </lineage>
</organism>
<dbReference type="Pfam" id="PF00583">
    <property type="entry name" value="Acetyltransf_1"/>
    <property type="match status" value="1"/>
</dbReference>
<dbReference type="STRING" id="1392998.ANME2D_00802"/>
<proteinExistence type="predicted"/>
<dbReference type="InterPro" id="IPR016181">
    <property type="entry name" value="Acyl_CoA_acyltransferase"/>
</dbReference>
<dbReference type="InterPro" id="IPR050769">
    <property type="entry name" value="NAT_camello-type"/>
</dbReference>
<keyword evidence="4" id="KW-1185">Reference proteome</keyword>
<dbReference type="PANTHER" id="PTHR13947">
    <property type="entry name" value="GNAT FAMILY N-ACETYLTRANSFERASE"/>
    <property type="match status" value="1"/>
</dbReference>
<dbReference type="CDD" id="cd04301">
    <property type="entry name" value="NAT_SF"/>
    <property type="match status" value="1"/>
</dbReference>
<dbReference type="RefSeq" id="WP_096204624.1">
    <property type="nucleotide sequence ID" value="NZ_FZMP01000084.1"/>
</dbReference>
<dbReference type="Proteomes" id="UP000218615">
    <property type="component" value="Unassembled WGS sequence"/>
</dbReference>
<dbReference type="PANTHER" id="PTHR13947:SF37">
    <property type="entry name" value="LD18367P"/>
    <property type="match status" value="1"/>
</dbReference>
<sequence length="110" mass="12132">MDIKIRKATSSDIKDIKRILSFYCLDTGSVEKNLPEFIVAVQEEKIVGCACLDISDIVELRSIAVLPNYRNKGIGSKLVDSILTRAAELTGTVYLRTTSPVFLKKGVPET</sequence>
<protein>
    <submittedName>
        <fullName evidence="3">Amino-acid acetyltransferase</fullName>
    </submittedName>
</protein>
<name>A0A284VM16_9EURY</name>
<accession>A0A284VM16</accession>
<evidence type="ECO:0000313" key="4">
    <source>
        <dbReference type="Proteomes" id="UP000218615"/>
    </source>
</evidence>
<feature type="domain" description="N-acetyltransferase" evidence="2">
    <location>
        <begin position="3"/>
        <end position="110"/>
    </location>
</feature>
<gene>
    <name evidence="3" type="ORF">MNV_1740060</name>
</gene>
<dbReference type="Gene3D" id="3.40.630.30">
    <property type="match status" value="1"/>
</dbReference>
<evidence type="ECO:0000259" key="2">
    <source>
        <dbReference type="PROSITE" id="PS51186"/>
    </source>
</evidence>
<dbReference type="AlphaFoldDB" id="A0A284VM16"/>
<reference evidence="4" key="1">
    <citation type="submission" date="2017-06" db="EMBL/GenBank/DDBJ databases">
        <authorList>
            <person name="Cremers G."/>
        </authorList>
    </citation>
    <scope>NUCLEOTIDE SEQUENCE [LARGE SCALE GENOMIC DNA]</scope>
</reference>
<dbReference type="GO" id="GO:0008080">
    <property type="term" value="F:N-acetyltransferase activity"/>
    <property type="evidence" value="ECO:0007669"/>
    <property type="project" value="InterPro"/>
</dbReference>
<dbReference type="EMBL" id="FZMP01000084">
    <property type="protein sequence ID" value="SNQ60315.1"/>
    <property type="molecule type" value="Genomic_DNA"/>
</dbReference>
<dbReference type="InterPro" id="IPR000182">
    <property type="entry name" value="GNAT_dom"/>
</dbReference>
<dbReference type="PROSITE" id="PS51186">
    <property type="entry name" value="GNAT"/>
    <property type="match status" value="1"/>
</dbReference>